<evidence type="ECO:0000256" key="1">
    <source>
        <dbReference type="SAM" id="MobiDB-lite"/>
    </source>
</evidence>
<reference evidence="3" key="1">
    <citation type="journal article" date="2009" name="Genome Res.">
        <title>Comparative genomic analyses of the human fungal pathogens Coccidioides and their relatives.</title>
        <authorList>
            <person name="Sharpton T.J."/>
            <person name="Stajich J.E."/>
            <person name="Rounsley S.D."/>
            <person name="Gardner M.J."/>
            <person name="Wortman J.R."/>
            <person name="Jordar V.S."/>
            <person name="Maiti R."/>
            <person name="Kodira C.D."/>
            <person name="Neafsey D.E."/>
            <person name="Zeng Q."/>
            <person name="Hung C.-Y."/>
            <person name="McMahan C."/>
            <person name="Muszewska A."/>
            <person name="Grynberg M."/>
            <person name="Mandel M.A."/>
            <person name="Kellner E.M."/>
            <person name="Barker B.M."/>
            <person name="Galgiani J.N."/>
            <person name="Orbach M.J."/>
            <person name="Kirkland T.N."/>
            <person name="Cole G.T."/>
            <person name="Henn M.R."/>
            <person name="Birren B.W."/>
            <person name="Taylor J.W."/>
        </authorList>
    </citation>
    <scope>NUCLEOTIDE SEQUENCE [LARGE SCALE GENOMIC DNA]</scope>
    <source>
        <strain evidence="3">RS</strain>
    </source>
</reference>
<dbReference type="RefSeq" id="XP_012213968.1">
    <property type="nucleotide sequence ID" value="XM_012358545.1"/>
</dbReference>
<evidence type="ECO:0000313" key="2">
    <source>
        <dbReference type="EMBL" id="KJF60869.1"/>
    </source>
</evidence>
<gene>
    <name evidence="2" type="ORF">CIMG_12045</name>
</gene>
<dbReference type="InParanoid" id="A0A0D8JUQ1"/>
<feature type="region of interest" description="Disordered" evidence="1">
    <location>
        <begin position="66"/>
        <end position="118"/>
    </location>
</feature>
<organism evidence="2 3">
    <name type="scientific">Coccidioides immitis (strain RS)</name>
    <name type="common">Valley fever fungus</name>
    <dbReference type="NCBI Taxonomy" id="246410"/>
    <lineage>
        <taxon>Eukaryota</taxon>
        <taxon>Fungi</taxon>
        <taxon>Dikarya</taxon>
        <taxon>Ascomycota</taxon>
        <taxon>Pezizomycotina</taxon>
        <taxon>Eurotiomycetes</taxon>
        <taxon>Eurotiomycetidae</taxon>
        <taxon>Onygenales</taxon>
        <taxon>Onygenaceae</taxon>
        <taxon>Coccidioides</taxon>
    </lineage>
</organism>
<evidence type="ECO:0000313" key="3">
    <source>
        <dbReference type="Proteomes" id="UP000001261"/>
    </source>
</evidence>
<reference evidence="3" key="2">
    <citation type="journal article" date="2010" name="Genome Res.">
        <title>Population genomic sequencing of Coccidioides fungi reveals recent hybridization and transposon control.</title>
        <authorList>
            <person name="Neafsey D.E."/>
            <person name="Barker B.M."/>
            <person name="Sharpton T.J."/>
            <person name="Stajich J.E."/>
            <person name="Park D.J."/>
            <person name="Whiston E."/>
            <person name="Hung C.-Y."/>
            <person name="McMahan C."/>
            <person name="White J."/>
            <person name="Sykes S."/>
            <person name="Heiman D."/>
            <person name="Young S."/>
            <person name="Zeng Q."/>
            <person name="Abouelleil A."/>
            <person name="Aftuck L."/>
            <person name="Bessette D."/>
            <person name="Brown A."/>
            <person name="FitzGerald M."/>
            <person name="Lui A."/>
            <person name="Macdonald J.P."/>
            <person name="Priest M."/>
            <person name="Orbach M.J."/>
            <person name="Galgiani J.N."/>
            <person name="Kirkland T.N."/>
            <person name="Cole G.T."/>
            <person name="Birren B.W."/>
            <person name="Henn M.R."/>
            <person name="Taylor J.W."/>
            <person name="Rounsley S.D."/>
        </authorList>
    </citation>
    <scope>GENOME REANNOTATION</scope>
    <source>
        <strain evidence="3">RS</strain>
    </source>
</reference>
<sequence length="118" mass="12843">MRLQSLISRVVAEEPIRHDRHSDSSSGTFLDAFTMASFNSPAKSLAAVVKLALSLEFRVRVTRRAGHAGARDFAHPPRPQRAAALIGPGVGFPHQNRQPLSASRRGAKTWPPLPDLSL</sequence>
<dbReference type="GeneID" id="24163977"/>
<name>A0A0D8JUQ1_COCIM</name>
<protein>
    <submittedName>
        <fullName evidence="2">Uncharacterized protein</fullName>
    </submittedName>
</protein>
<keyword evidence="3" id="KW-1185">Reference proteome</keyword>
<accession>A0A0D8JUQ1</accession>
<dbReference type="EMBL" id="GG704913">
    <property type="protein sequence ID" value="KJF60869.1"/>
    <property type="molecule type" value="Genomic_DNA"/>
</dbReference>
<dbReference type="VEuPathDB" id="FungiDB:CIMG_12045"/>
<proteinExistence type="predicted"/>
<dbReference type="KEGG" id="cim:CIMG_12045"/>
<dbReference type="AlphaFoldDB" id="A0A0D8JUQ1"/>
<dbReference type="Proteomes" id="UP000001261">
    <property type="component" value="Unassembled WGS sequence"/>
</dbReference>